<sequence>MAPYYHQIDYSQFMDHFVTVISFDKSDANISQQWQSFILRSKCEGLNEAIGMAPHPDPERPPYIFRDVSAWPESTFDDSKITIAMYPTSDDAFLAYELDEKSKGEEKTLLELHGLGLL</sequence>
<comment type="caution">
    <text evidence="1">The sequence shown here is derived from an EMBL/GenBank/DDBJ whole genome shotgun (WGS) entry which is preliminary data.</text>
</comment>
<protein>
    <submittedName>
        <fullName evidence="1">Uncharacterized protein</fullName>
    </submittedName>
</protein>
<dbReference type="EMBL" id="MU274905">
    <property type="protein sequence ID" value="KAI0091437.1"/>
    <property type="molecule type" value="Genomic_DNA"/>
</dbReference>
<gene>
    <name evidence="1" type="ORF">BDY19DRAFT_991145</name>
</gene>
<evidence type="ECO:0000313" key="2">
    <source>
        <dbReference type="Proteomes" id="UP001055072"/>
    </source>
</evidence>
<evidence type="ECO:0000313" key="1">
    <source>
        <dbReference type="EMBL" id="KAI0091437.1"/>
    </source>
</evidence>
<keyword evidence="2" id="KW-1185">Reference proteome</keyword>
<reference evidence="1" key="1">
    <citation type="journal article" date="2021" name="Environ. Microbiol.">
        <title>Gene family expansions and transcriptome signatures uncover fungal adaptations to wood decay.</title>
        <authorList>
            <person name="Hage H."/>
            <person name="Miyauchi S."/>
            <person name="Viragh M."/>
            <person name="Drula E."/>
            <person name="Min B."/>
            <person name="Chaduli D."/>
            <person name="Navarro D."/>
            <person name="Favel A."/>
            <person name="Norest M."/>
            <person name="Lesage-Meessen L."/>
            <person name="Balint B."/>
            <person name="Merenyi Z."/>
            <person name="de Eugenio L."/>
            <person name="Morin E."/>
            <person name="Martinez A.T."/>
            <person name="Baldrian P."/>
            <person name="Stursova M."/>
            <person name="Martinez M.J."/>
            <person name="Novotny C."/>
            <person name="Magnuson J.K."/>
            <person name="Spatafora J.W."/>
            <person name="Maurice S."/>
            <person name="Pangilinan J."/>
            <person name="Andreopoulos W."/>
            <person name="LaButti K."/>
            <person name="Hundley H."/>
            <person name="Na H."/>
            <person name="Kuo A."/>
            <person name="Barry K."/>
            <person name="Lipzen A."/>
            <person name="Henrissat B."/>
            <person name="Riley R."/>
            <person name="Ahrendt S."/>
            <person name="Nagy L.G."/>
            <person name="Grigoriev I.V."/>
            <person name="Martin F."/>
            <person name="Rosso M.N."/>
        </authorList>
    </citation>
    <scope>NUCLEOTIDE SEQUENCE</scope>
    <source>
        <strain evidence="1">CBS 384.51</strain>
    </source>
</reference>
<organism evidence="1 2">
    <name type="scientific">Irpex rosettiformis</name>
    <dbReference type="NCBI Taxonomy" id="378272"/>
    <lineage>
        <taxon>Eukaryota</taxon>
        <taxon>Fungi</taxon>
        <taxon>Dikarya</taxon>
        <taxon>Basidiomycota</taxon>
        <taxon>Agaricomycotina</taxon>
        <taxon>Agaricomycetes</taxon>
        <taxon>Polyporales</taxon>
        <taxon>Irpicaceae</taxon>
        <taxon>Irpex</taxon>
    </lineage>
</organism>
<dbReference type="Proteomes" id="UP001055072">
    <property type="component" value="Unassembled WGS sequence"/>
</dbReference>
<proteinExistence type="predicted"/>
<accession>A0ACB8UAW7</accession>
<name>A0ACB8UAW7_9APHY</name>